<dbReference type="InterPro" id="IPR002885">
    <property type="entry name" value="PPR_rpt"/>
</dbReference>
<feature type="repeat" description="PPR" evidence="3">
    <location>
        <begin position="673"/>
        <end position="707"/>
    </location>
</feature>
<dbReference type="Proteomes" id="UP000188268">
    <property type="component" value="Unassembled WGS sequence"/>
</dbReference>
<dbReference type="Pfam" id="PF01535">
    <property type="entry name" value="PPR"/>
    <property type="match status" value="3"/>
</dbReference>
<feature type="compositionally biased region" description="Polar residues" evidence="4">
    <location>
        <begin position="145"/>
        <end position="159"/>
    </location>
</feature>
<evidence type="ECO:0000313" key="6">
    <source>
        <dbReference type="Proteomes" id="UP000188268"/>
    </source>
</evidence>
<evidence type="ECO:0000256" key="3">
    <source>
        <dbReference type="PROSITE-ProRule" id="PRU00708"/>
    </source>
</evidence>
<dbReference type="EMBL" id="AWWV01009658">
    <property type="protein sequence ID" value="OMO84916.1"/>
    <property type="molecule type" value="Genomic_DNA"/>
</dbReference>
<name>A0A1R3IQS4_COCAP</name>
<feature type="repeat" description="PPR" evidence="3">
    <location>
        <begin position="708"/>
        <end position="742"/>
    </location>
</feature>
<evidence type="ECO:0000256" key="4">
    <source>
        <dbReference type="SAM" id="MobiDB-lite"/>
    </source>
</evidence>
<feature type="compositionally biased region" description="Acidic residues" evidence="4">
    <location>
        <begin position="21"/>
        <end position="32"/>
    </location>
</feature>
<dbReference type="Gene3D" id="1.25.40.10">
    <property type="entry name" value="Tetratricopeptide repeat domain"/>
    <property type="match status" value="4"/>
</dbReference>
<feature type="region of interest" description="Disordered" evidence="4">
    <location>
        <begin position="139"/>
        <end position="169"/>
    </location>
</feature>
<dbReference type="PANTHER" id="PTHR47447">
    <property type="entry name" value="OS03G0856100 PROTEIN"/>
    <property type="match status" value="1"/>
</dbReference>
<comment type="similarity">
    <text evidence="1">Belongs to the PPR family. P subfamily.</text>
</comment>
<feature type="repeat" description="PPR" evidence="3">
    <location>
        <begin position="501"/>
        <end position="535"/>
    </location>
</feature>
<dbReference type="InterPro" id="IPR012881">
    <property type="entry name" value="DUF1685"/>
</dbReference>
<keyword evidence="6" id="KW-1185">Reference proteome</keyword>
<dbReference type="NCBIfam" id="TIGR00756">
    <property type="entry name" value="PPR"/>
    <property type="match status" value="5"/>
</dbReference>
<protein>
    <recommendedName>
        <fullName evidence="7">Pentacotripeptide-repeat region of PRORP domain-containing protein</fullName>
    </recommendedName>
</protein>
<evidence type="ECO:0000256" key="1">
    <source>
        <dbReference type="ARBA" id="ARBA00007626"/>
    </source>
</evidence>
<reference evidence="5 6" key="1">
    <citation type="submission" date="2013-09" db="EMBL/GenBank/DDBJ databases">
        <title>Corchorus capsularis genome sequencing.</title>
        <authorList>
            <person name="Alam M."/>
            <person name="Haque M.S."/>
            <person name="Islam M.S."/>
            <person name="Emdad E.M."/>
            <person name="Islam M.M."/>
            <person name="Ahmed B."/>
            <person name="Halim A."/>
            <person name="Hossen Q.M.M."/>
            <person name="Hossain M.Z."/>
            <person name="Ahmed R."/>
            <person name="Khan M.M."/>
            <person name="Islam R."/>
            <person name="Rashid M.M."/>
            <person name="Khan S.A."/>
            <person name="Rahman M.S."/>
            <person name="Alam M."/>
        </authorList>
    </citation>
    <scope>NUCLEOTIDE SEQUENCE [LARGE SCALE GENOMIC DNA]</scope>
    <source>
        <strain evidence="6">cv. CVL-1</strain>
        <tissue evidence="5">Whole seedling</tissue>
    </source>
</reference>
<gene>
    <name evidence="5" type="ORF">CCACVL1_10558</name>
</gene>
<feature type="compositionally biased region" description="Basic and acidic residues" evidence="4">
    <location>
        <begin position="33"/>
        <end position="45"/>
    </location>
</feature>
<dbReference type="Gramene" id="OMO84916">
    <property type="protein sequence ID" value="OMO84916"/>
    <property type="gene ID" value="CCACVL1_10558"/>
</dbReference>
<comment type="caution">
    <text evidence="5">The sequence shown here is derived from an EMBL/GenBank/DDBJ whole genome shotgun (WGS) entry which is preliminary data.</text>
</comment>
<feature type="repeat" description="PPR" evidence="3">
    <location>
        <begin position="638"/>
        <end position="672"/>
    </location>
</feature>
<dbReference type="AlphaFoldDB" id="A0A1R3IQS4"/>
<feature type="region of interest" description="Disordered" evidence="4">
    <location>
        <begin position="15"/>
        <end position="55"/>
    </location>
</feature>
<dbReference type="InterPro" id="IPR011990">
    <property type="entry name" value="TPR-like_helical_dom_sf"/>
</dbReference>
<organism evidence="5 6">
    <name type="scientific">Corchorus capsularis</name>
    <name type="common">Jute</name>
    <dbReference type="NCBI Taxonomy" id="210143"/>
    <lineage>
        <taxon>Eukaryota</taxon>
        <taxon>Viridiplantae</taxon>
        <taxon>Streptophyta</taxon>
        <taxon>Embryophyta</taxon>
        <taxon>Tracheophyta</taxon>
        <taxon>Spermatophyta</taxon>
        <taxon>Magnoliopsida</taxon>
        <taxon>eudicotyledons</taxon>
        <taxon>Gunneridae</taxon>
        <taxon>Pentapetalae</taxon>
        <taxon>rosids</taxon>
        <taxon>malvids</taxon>
        <taxon>Malvales</taxon>
        <taxon>Malvaceae</taxon>
        <taxon>Grewioideae</taxon>
        <taxon>Apeibeae</taxon>
        <taxon>Corchorus</taxon>
    </lineage>
</organism>
<dbReference type="PANTHER" id="PTHR47447:SF28">
    <property type="entry name" value="PENTACOTRIPEPTIDE-REPEAT REGION OF PRORP DOMAIN-CONTAINING PROTEIN"/>
    <property type="match status" value="1"/>
</dbReference>
<accession>A0A1R3IQS4</accession>
<sequence>MVGISSQSESWLSITNSIDQTNEDDTTADSESFDLKRQDETKIDQDADEDDNNYSNSNIVDTITKKKKKNQVLLEGYVEAVDKEDELTRTKSLTDEDLDELKGCLDLGFGFSYEEIPELCNTLPALELCYSMSQKYLDEHHKSPDTSPETTTEAVSSPIANWKISSPGDHPEDVKARLKYWAQAVACTVRLCKLSNWDRLQGVGEEAEEEKDVSVLNRASPTSWLQTSAFAEMITQFILPGIAEAVENEGKGKKQVKEEQACISLPNFSACSWLALWRHGLLAFSSNLLQFQTSSCFQCFSHSCQKPKTAANHPQQLPPVLASEDVSSPALLSTSSSLSAQILQCKDLDDLLEDYKDKLNSKLVLQVLMNYKHLGRVKTLEFFSWAGMQMGFQFDDCVIEYMADFLGRRKLFDDIKCFLLTILSHRGRLSCSVFSICIRFLGRQGRVAEALSLFQEMETTFRCKPDNVVCNNILYVLCKKATSGELIDLALTIFHRIDVPDTYSYSNILVGLCKFGRLETALQVFRKMDRAGLVPTRSALNVLIGQFCLLSSKEGAIEKVRVKNVYRPFTILVPNVSSSSRKGAIEPAVFVFCKVVDLGMLPSAFVILELVSELCRLGKMEEAFKVVKAVEQRKMSCLEECYSLLMQALCEHNWFEEASFLFGRMLSLGVKPRLVVYNSIICMLSNAGNMDDAERVFKIMNKQRCLPDTVTYTALVHAYSKARNWEAAYSLLIEMLGLGLIPNLHTYNEVDKLLRENGKMDLCFKLESKMETQILLKHCKVGQLEAAYEKLNSMIRKGFHPPVYACDAFQQAFQKNEIFESKMGQVEPFLWFLKHQGYAFFEQFEILLHLTKFHPVTGKHFYANGQFYLVLHMTSLYLEEIETRKLVPLMVEPSPIVGRDLLSERAPVQLNALSTN</sequence>
<evidence type="ECO:0008006" key="7">
    <source>
        <dbReference type="Google" id="ProtNLM"/>
    </source>
</evidence>
<dbReference type="Pfam" id="PF07939">
    <property type="entry name" value="DUF1685"/>
    <property type="match status" value="1"/>
</dbReference>
<dbReference type="PROSITE" id="PS51375">
    <property type="entry name" value="PPR"/>
    <property type="match status" value="4"/>
</dbReference>
<dbReference type="OrthoDB" id="1918709at2759"/>
<proteinExistence type="inferred from homology"/>
<dbReference type="Pfam" id="PF13041">
    <property type="entry name" value="PPR_2"/>
    <property type="match status" value="2"/>
</dbReference>
<evidence type="ECO:0000256" key="2">
    <source>
        <dbReference type="ARBA" id="ARBA00022737"/>
    </source>
</evidence>
<evidence type="ECO:0000313" key="5">
    <source>
        <dbReference type="EMBL" id="OMO84916.1"/>
    </source>
</evidence>
<keyword evidence="2" id="KW-0677">Repeat</keyword>